<dbReference type="InParanoid" id="L9LC13"/>
<evidence type="ECO:0000313" key="3">
    <source>
        <dbReference type="Proteomes" id="UP000011518"/>
    </source>
</evidence>
<protein>
    <submittedName>
        <fullName evidence="2">Uncharacterized protein</fullName>
    </submittedName>
</protein>
<sequence length="193" mass="20264">MLRWQPAADRDADSRWLPSEAAGLGDRKAQPCIGALVAKGRSDTGNKRSKGRAGSQADQGGRKYLAKAYRAAAGTKIAAPPAMLPDTDARPRLLRAVLKRDGGFLALSTAGLCSSVRNPKADDSPRSSARGASAVQLQPPGDGEAEQLQVSPERRHTELTLDSSSADTTACMCGRNKPPDEDTSWASAVQGPL</sequence>
<reference evidence="3" key="1">
    <citation type="submission" date="2012-07" db="EMBL/GenBank/DDBJ databases">
        <title>Genome of the Chinese tree shrew, a rising model animal genetically related to primates.</title>
        <authorList>
            <person name="Zhang G."/>
            <person name="Fan Y."/>
            <person name="Yao Y."/>
            <person name="Huang Z."/>
        </authorList>
    </citation>
    <scope>NUCLEOTIDE SEQUENCE [LARGE SCALE GENOMIC DNA]</scope>
</reference>
<feature type="region of interest" description="Disordered" evidence="1">
    <location>
        <begin position="1"/>
        <end position="23"/>
    </location>
</feature>
<feature type="region of interest" description="Disordered" evidence="1">
    <location>
        <begin position="115"/>
        <end position="193"/>
    </location>
</feature>
<proteinExistence type="predicted"/>
<evidence type="ECO:0000256" key="1">
    <source>
        <dbReference type="SAM" id="MobiDB-lite"/>
    </source>
</evidence>
<accession>L9LC13</accession>
<keyword evidence="3" id="KW-1185">Reference proteome</keyword>
<gene>
    <name evidence="2" type="ORF">TREES_T100014557</name>
</gene>
<reference evidence="3" key="2">
    <citation type="journal article" date="2013" name="Nat. Commun.">
        <title>Genome of the Chinese tree shrew.</title>
        <authorList>
            <person name="Fan Y."/>
            <person name="Huang Z.Y."/>
            <person name="Cao C.C."/>
            <person name="Chen C.S."/>
            <person name="Chen Y.X."/>
            <person name="Fan D.D."/>
            <person name="He J."/>
            <person name="Hou H.L."/>
            <person name="Hu L."/>
            <person name="Hu X.T."/>
            <person name="Jiang X.T."/>
            <person name="Lai R."/>
            <person name="Lang Y.S."/>
            <person name="Liang B."/>
            <person name="Liao S.G."/>
            <person name="Mu D."/>
            <person name="Ma Y.Y."/>
            <person name="Niu Y.Y."/>
            <person name="Sun X.Q."/>
            <person name="Xia J.Q."/>
            <person name="Xiao J."/>
            <person name="Xiong Z.Q."/>
            <person name="Xu L."/>
            <person name="Yang L."/>
            <person name="Zhang Y."/>
            <person name="Zhao W."/>
            <person name="Zhao X.D."/>
            <person name="Zheng Y.T."/>
            <person name="Zhou J.M."/>
            <person name="Zhu Y.B."/>
            <person name="Zhang G.J."/>
            <person name="Wang J."/>
            <person name="Yao Y.G."/>
        </authorList>
    </citation>
    <scope>NUCLEOTIDE SEQUENCE [LARGE SCALE GENOMIC DNA]</scope>
</reference>
<evidence type="ECO:0000313" key="2">
    <source>
        <dbReference type="EMBL" id="ELW72466.1"/>
    </source>
</evidence>
<dbReference type="Proteomes" id="UP000011518">
    <property type="component" value="Unassembled WGS sequence"/>
</dbReference>
<dbReference type="AlphaFoldDB" id="L9LC13"/>
<organism evidence="2 3">
    <name type="scientific">Tupaia chinensis</name>
    <name type="common">Chinese tree shrew</name>
    <name type="synonym">Tupaia belangeri chinensis</name>
    <dbReference type="NCBI Taxonomy" id="246437"/>
    <lineage>
        <taxon>Eukaryota</taxon>
        <taxon>Metazoa</taxon>
        <taxon>Chordata</taxon>
        <taxon>Craniata</taxon>
        <taxon>Vertebrata</taxon>
        <taxon>Euteleostomi</taxon>
        <taxon>Mammalia</taxon>
        <taxon>Eutheria</taxon>
        <taxon>Euarchontoglires</taxon>
        <taxon>Scandentia</taxon>
        <taxon>Tupaiidae</taxon>
        <taxon>Tupaia</taxon>
    </lineage>
</organism>
<name>L9LC13_TUPCH</name>
<dbReference type="EMBL" id="KB320408">
    <property type="protein sequence ID" value="ELW72466.1"/>
    <property type="molecule type" value="Genomic_DNA"/>
</dbReference>
<feature type="region of interest" description="Disordered" evidence="1">
    <location>
        <begin position="37"/>
        <end position="62"/>
    </location>
</feature>